<dbReference type="InterPro" id="IPR009429">
    <property type="entry name" value="Baculo_LEF-11"/>
</dbReference>
<dbReference type="Proteomes" id="UP001256712">
    <property type="component" value="Segment"/>
</dbReference>
<dbReference type="GO" id="GO:0019058">
    <property type="term" value="P:viral life cycle"/>
    <property type="evidence" value="ECO:0007669"/>
    <property type="project" value="InterPro"/>
</dbReference>
<keyword evidence="6" id="KW-1185">Reference proteome</keyword>
<evidence type="ECO:0000313" key="5">
    <source>
        <dbReference type="EMBL" id="USC25889.1"/>
    </source>
</evidence>
<keyword evidence="4" id="KW-0804">Transcription</keyword>
<keyword evidence="3" id="KW-0805">Transcription regulation</keyword>
<dbReference type="Pfam" id="PF06385">
    <property type="entry name" value="Baculo_LEF-11"/>
    <property type="match status" value="1"/>
</dbReference>
<protein>
    <recommendedName>
        <fullName evidence="2">Late expression factor 11</fullName>
    </recommendedName>
</protein>
<name>A0AAE9RYR8_9ABAC</name>
<sequence length="110" mass="12887">MASCKHLDACNAECVSRSEIQALLREIINTLKHTMDTDNVCAHMLDISSFEQIKEYIRGNLSHFTIISDKCSKRKLCLHHKRILKLLSIEKSYDQEYKRSVVNVYKKQTW</sequence>
<dbReference type="GO" id="GO:0006355">
    <property type="term" value="P:regulation of DNA-templated transcription"/>
    <property type="evidence" value="ECO:0007669"/>
    <property type="project" value="InterPro"/>
</dbReference>
<evidence type="ECO:0000256" key="3">
    <source>
        <dbReference type="ARBA" id="ARBA00023015"/>
    </source>
</evidence>
<reference evidence="5" key="1">
    <citation type="journal article" date="2022" name="J. Invertebr. Pathol.">
        <title>Identification of a new nucleopolyhedrovirus isolated from the olive leaf moth, Palpita vitrealis, from two locations in Egypt.</title>
        <authorList>
            <person name="El-Salamouny S."/>
            <person name="Wennmann J.T."/>
            <person name="Kleespies R.G."/>
            <person name="Richert-Poggeler K.R."/>
            <person name="Mansour A."/>
            <person name="Awad M."/>
            <person name="Agamy E."/>
            <person name="Salama R."/>
            <person name="Jehle J.A."/>
        </authorList>
    </citation>
    <scope>NUCLEOTIDE SEQUENCE</scope>
    <source>
        <strain evidence="5">Giza 2005</strain>
    </source>
</reference>
<evidence type="ECO:0000256" key="2">
    <source>
        <dbReference type="ARBA" id="ARBA00017118"/>
    </source>
</evidence>
<proteinExistence type="inferred from homology"/>
<organism evidence="5 6">
    <name type="scientific">Palpita vitrealis nucleopolyhedrovirus</name>
    <dbReference type="NCBI Taxonomy" id="2951960"/>
    <lineage>
        <taxon>Viruses</taxon>
        <taxon>Viruses incertae sedis</taxon>
        <taxon>Naldaviricetes</taxon>
        <taxon>Lefavirales</taxon>
        <taxon>Baculoviridae</taxon>
        <taxon>Alphabaculovirus</taxon>
        <taxon>Alphabaculovirus pavitrealis</taxon>
    </lineage>
</organism>
<evidence type="ECO:0000256" key="1">
    <source>
        <dbReference type="ARBA" id="ARBA00008271"/>
    </source>
</evidence>
<evidence type="ECO:0000256" key="4">
    <source>
        <dbReference type="ARBA" id="ARBA00023163"/>
    </source>
</evidence>
<accession>A0AAE9RYR8</accession>
<dbReference type="EMBL" id="OL685370">
    <property type="protein sequence ID" value="USC25889.1"/>
    <property type="molecule type" value="Genomic_DNA"/>
</dbReference>
<evidence type="ECO:0000313" key="6">
    <source>
        <dbReference type="Proteomes" id="UP001256712"/>
    </source>
</evidence>
<comment type="similarity">
    <text evidence="1">Belongs to the baculoviridae LEF-11 family.</text>
</comment>